<accession>A0A4R5DTB0</accession>
<name>A0A4R5DTB0_9ACTN</name>
<organism evidence="1 2">
    <name type="scientific">Jiangella asiatica</name>
    <dbReference type="NCBI Taxonomy" id="2530372"/>
    <lineage>
        <taxon>Bacteria</taxon>
        <taxon>Bacillati</taxon>
        <taxon>Actinomycetota</taxon>
        <taxon>Actinomycetes</taxon>
        <taxon>Jiangellales</taxon>
        <taxon>Jiangellaceae</taxon>
        <taxon>Jiangella</taxon>
    </lineage>
</organism>
<reference evidence="1 2" key="1">
    <citation type="submission" date="2019-03" db="EMBL/GenBank/DDBJ databases">
        <title>Draft genome sequences of novel Actinobacteria.</title>
        <authorList>
            <person name="Sahin N."/>
            <person name="Ay H."/>
            <person name="Saygin H."/>
        </authorList>
    </citation>
    <scope>NUCLEOTIDE SEQUENCE [LARGE SCALE GENOMIC DNA]</scope>
    <source>
        <strain evidence="1 2">5K138</strain>
    </source>
</reference>
<evidence type="ECO:0000313" key="2">
    <source>
        <dbReference type="Proteomes" id="UP000294739"/>
    </source>
</evidence>
<dbReference type="AlphaFoldDB" id="A0A4R5DTB0"/>
<gene>
    <name evidence="1" type="ORF">E1269_05130</name>
</gene>
<dbReference type="RefSeq" id="WP_131892039.1">
    <property type="nucleotide sequence ID" value="NZ_SMKZ01000004.1"/>
</dbReference>
<dbReference type="Proteomes" id="UP000294739">
    <property type="component" value="Unassembled WGS sequence"/>
</dbReference>
<comment type="caution">
    <text evidence="1">The sequence shown here is derived from an EMBL/GenBank/DDBJ whole genome shotgun (WGS) entry which is preliminary data.</text>
</comment>
<evidence type="ECO:0000313" key="1">
    <source>
        <dbReference type="EMBL" id="TDE14123.1"/>
    </source>
</evidence>
<keyword evidence="2" id="KW-1185">Reference proteome</keyword>
<sequence>MLHIDAAHHVHRERTARLRHELLVAQLRRARRSERWAARSAGLASGLARYAQAQRARVC</sequence>
<dbReference type="EMBL" id="SMKZ01000004">
    <property type="protein sequence ID" value="TDE14123.1"/>
    <property type="molecule type" value="Genomic_DNA"/>
</dbReference>
<proteinExistence type="predicted"/>
<dbReference type="InParanoid" id="A0A4R5DTB0"/>
<protein>
    <submittedName>
        <fullName evidence="1">Uncharacterized protein</fullName>
    </submittedName>
</protein>